<protein>
    <recommendedName>
        <fullName evidence="2">Methyltransferase FkbM domain-containing protein</fullName>
    </recommendedName>
</protein>
<evidence type="ECO:0000313" key="3">
    <source>
        <dbReference type="EMBL" id="GFH52558.1"/>
    </source>
</evidence>
<dbReference type="GO" id="GO:0031902">
    <property type="term" value="C:late endosome membrane"/>
    <property type="evidence" value="ECO:0007669"/>
    <property type="project" value="TreeGrafter"/>
</dbReference>
<dbReference type="GO" id="GO:0005886">
    <property type="term" value="C:plasma membrane"/>
    <property type="evidence" value="ECO:0007669"/>
    <property type="project" value="TreeGrafter"/>
</dbReference>
<dbReference type="AlphaFoldDB" id="A0AAD3CV54"/>
<evidence type="ECO:0000313" key="4">
    <source>
        <dbReference type="Proteomes" id="UP001054902"/>
    </source>
</evidence>
<gene>
    <name evidence="3" type="ORF">CTEN210_09034</name>
</gene>
<dbReference type="GO" id="GO:0005789">
    <property type="term" value="C:endoplasmic reticulum membrane"/>
    <property type="evidence" value="ECO:0007669"/>
    <property type="project" value="TreeGrafter"/>
</dbReference>
<keyword evidence="1" id="KW-1133">Transmembrane helix</keyword>
<comment type="caution">
    <text evidence="3">The sequence shown here is derived from an EMBL/GenBank/DDBJ whole genome shotgun (WGS) entry which is preliminary data.</text>
</comment>
<reference evidence="3 4" key="1">
    <citation type="journal article" date="2021" name="Sci. Rep.">
        <title>The genome of the diatom Chaetoceros tenuissimus carries an ancient integrated fragment of an extant virus.</title>
        <authorList>
            <person name="Hongo Y."/>
            <person name="Kimura K."/>
            <person name="Takaki Y."/>
            <person name="Yoshida Y."/>
            <person name="Baba S."/>
            <person name="Kobayashi G."/>
            <person name="Nagasaki K."/>
            <person name="Hano T."/>
            <person name="Tomaru Y."/>
        </authorList>
    </citation>
    <scope>NUCLEOTIDE SEQUENCE [LARGE SCALE GENOMIC DNA]</scope>
    <source>
        <strain evidence="3 4">NIES-3715</strain>
    </source>
</reference>
<dbReference type="Gene3D" id="3.40.50.150">
    <property type="entry name" value="Vaccinia Virus protein VP39"/>
    <property type="match status" value="1"/>
</dbReference>
<accession>A0AAD3CV54</accession>
<keyword evidence="4" id="KW-1185">Reference proteome</keyword>
<evidence type="ECO:0000256" key="1">
    <source>
        <dbReference type="SAM" id="Phobius"/>
    </source>
</evidence>
<dbReference type="PANTHER" id="PTHR34009:SF2">
    <property type="entry name" value="PROTEIN STAR"/>
    <property type="match status" value="1"/>
</dbReference>
<feature type="transmembrane region" description="Helical" evidence="1">
    <location>
        <begin position="6"/>
        <end position="27"/>
    </location>
</feature>
<dbReference type="GO" id="GO:0016197">
    <property type="term" value="P:endosomal transport"/>
    <property type="evidence" value="ECO:0007669"/>
    <property type="project" value="TreeGrafter"/>
</dbReference>
<keyword evidence="1" id="KW-0812">Transmembrane</keyword>
<dbReference type="EMBL" id="BLLK01000045">
    <property type="protein sequence ID" value="GFH52558.1"/>
    <property type="molecule type" value="Genomic_DNA"/>
</dbReference>
<sequence length="342" mass="39308">MMPNKPAVFAAIFVFAIFVVIFNVTFFNTAIKDQHLRNQSSLQNGRVAVKKLNFIQERSYMERMEYYKSRYNYQAPESYPNQRQRGETCGEYPSYTSYFNLTGTKERSANNEDLTLYRTLFLNEDGPPIRGSMLEIGAFNGITESNSRFFDTCLGWDTLLIEGNPNVFKDLVGNRPQAHRFNFAPTCTLEEEAQNKTIQFDNTIFTNAGLADGSVETAYTKNRVKEPVIVPCGHLTNVLLDVFPQGHITLFSLDVEGSEPLVLNQIDFDQVFIELFMIENFNGFCKLGQECESRNQFRKIMQDNGYERFSNNIQKSDLFIHPKSSYLQRVQKHESQKVAAVK</sequence>
<dbReference type="PANTHER" id="PTHR34009">
    <property type="entry name" value="PROTEIN STAR"/>
    <property type="match status" value="1"/>
</dbReference>
<evidence type="ECO:0000259" key="2">
    <source>
        <dbReference type="Pfam" id="PF05050"/>
    </source>
</evidence>
<dbReference type="GO" id="GO:0006888">
    <property type="term" value="P:endoplasmic reticulum to Golgi vesicle-mediated transport"/>
    <property type="evidence" value="ECO:0007669"/>
    <property type="project" value="TreeGrafter"/>
</dbReference>
<proteinExistence type="predicted"/>
<name>A0AAD3CV54_9STRA</name>
<feature type="domain" description="Methyltransferase FkbM" evidence="2">
    <location>
        <begin position="135"/>
        <end position="307"/>
    </location>
</feature>
<dbReference type="InterPro" id="IPR029063">
    <property type="entry name" value="SAM-dependent_MTases_sf"/>
</dbReference>
<dbReference type="InterPro" id="IPR053202">
    <property type="entry name" value="EGF_Rcpt_Signaling_Reg"/>
</dbReference>
<dbReference type="InterPro" id="IPR006342">
    <property type="entry name" value="FkbM_mtfrase"/>
</dbReference>
<organism evidence="3 4">
    <name type="scientific">Chaetoceros tenuissimus</name>
    <dbReference type="NCBI Taxonomy" id="426638"/>
    <lineage>
        <taxon>Eukaryota</taxon>
        <taxon>Sar</taxon>
        <taxon>Stramenopiles</taxon>
        <taxon>Ochrophyta</taxon>
        <taxon>Bacillariophyta</taxon>
        <taxon>Coscinodiscophyceae</taxon>
        <taxon>Chaetocerotophycidae</taxon>
        <taxon>Chaetocerotales</taxon>
        <taxon>Chaetocerotaceae</taxon>
        <taxon>Chaetoceros</taxon>
    </lineage>
</organism>
<dbReference type="Pfam" id="PF05050">
    <property type="entry name" value="Methyltransf_21"/>
    <property type="match status" value="1"/>
</dbReference>
<dbReference type="Proteomes" id="UP001054902">
    <property type="component" value="Unassembled WGS sequence"/>
</dbReference>
<keyword evidence="1" id="KW-0472">Membrane</keyword>
<dbReference type="GO" id="GO:0005794">
    <property type="term" value="C:Golgi apparatus"/>
    <property type="evidence" value="ECO:0007669"/>
    <property type="project" value="TreeGrafter"/>
</dbReference>